<proteinExistence type="inferred from homology"/>
<feature type="chain" id="PRO_5040750116" evidence="3">
    <location>
        <begin position="22"/>
        <end position="235"/>
    </location>
</feature>
<dbReference type="InterPro" id="IPR018635">
    <property type="entry name" value="UPF0319"/>
</dbReference>
<keyword evidence="5" id="KW-1185">Reference proteome</keyword>
<dbReference type="Proteomes" id="UP001139333">
    <property type="component" value="Unassembled WGS sequence"/>
</dbReference>
<keyword evidence="2 3" id="KW-0732">Signal</keyword>
<dbReference type="RefSeq" id="WP_248993902.1">
    <property type="nucleotide sequence ID" value="NZ_JAKIKP010000001.1"/>
</dbReference>
<name>A0A9X2CIN6_9GAMM</name>
<dbReference type="AlphaFoldDB" id="A0A9X2CIN6"/>
<organism evidence="4 5">
    <name type="scientific">Shewanella gaetbuli</name>
    <dbReference type="NCBI Taxonomy" id="220752"/>
    <lineage>
        <taxon>Bacteria</taxon>
        <taxon>Pseudomonadati</taxon>
        <taxon>Pseudomonadota</taxon>
        <taxon>Gammaproteobacteria</taxon>
        <taxon>Alteromonadales</taxon>
        <taxon>Shewanellaceae</taxon>
        <taxon>Shewanella</taxon>
    </lineage>
</organism>
<protein>
    <submittedName>
        <fullName evidence="4">DUF2057 domain-containing protein</fullName>
    </submittedName>
</protein>
<evidence type="ECO:0000256" key="3">
    <source>
        <dbReference type="SAM" id="SignalP"/>
    </source>
</evidence>
<dbReference type="PANTHER" id="PTHR38108:SF1">
    <property type="entry name" value="UPF0319 PROTEIN YCCT"/>
    <property type="match status" value="1"/>
</dbReference>
<comment type="similarity">
    <text evidence="1">Belongs to the UPF0319 family.</text>
</comment>
<comment type="caution">
    <text evidence="4">The sequence shown here is derived from an EMBL/GenBank/DDBJ whole genome shotgun (WGS) entry which is preliminary data.</text>
</comment>
<dbReference type="PANTHER" id="PTHR38108">
    <property type="entry name" value="UPF0319 PROTEIN YCCT"/>
    <property type="match status" value="1"/>
</dbReference>
<reference evidence="4" key="1">
    <citation type="submission" date="2022-01" db="EMBL/GenBank/DDBJ databases">
        <title>Whole genome-based taxonomy of the Shewanellaceae.</title>
        <authorList>
            <person name="Martin-Rodriguez A.J."/>
        </authorList>
    </citation>
    <scope>NUCLEOTIDE SEQUENCE</scope>
    <source>
        <strain evidence="4">DSM 16422</strain>
    </source>
</reference>
<accession>A0A9X2CIN6</accession>
<gene>
    <name evidence="4" type="ORF">L2672_00650</name>
</gene>
<dbReference type="Pfam" id="PF09829">
    <property type="entry name" value="DUF2057"/>
    <property type="match status" value="1"/>
</dbReference>
<evidence type="ECO:0000256" key="2">
    <source>
        <dbReference type="ARBA" id="ARBA00022729"/>
    </source>
</evidence>
<feature type="signal peptide" evidence="3">
    <location>
        <begin position="1"/>
        <end position="21"/>
    </location>
</feature>
<evidence type="ECO:0000313" key="4">
    <source>
        <dbReference type="EMBL" id="MCL1141211.1"/>
    </source>
</evidence>
<evidence type="ECO:0000256" key="1">
    <source>
        <dbReference type="ARBA" id="ARBA00008490"/>
    </source>
</evidence>
<evidence type="ECO:0000313" key="5">
    <source>
        <dbReference type="Proteomes" id="UP001139333"/>
    </source>
</evidence>
<dbReference type="EMBL" id="JAKIKP010000001">
    <property type="protein sequence ID" value="MCL1141211.1"/>
    <property type="molecule type" value="Genomic_DNA"/>
</dbReference>
<sequence>MNKFIAIIVVTFSLIPSTIMAASLTIPNNVNVLVHNGKSIEVKNNLPLAIGLNQIAFRYQGSYRERGNQEQFESEVVIVNFNAKDQQYRIELPTIRNNRAENNFNKNPNVVIKSADQQVSLTLDVLLKSGLQIGRDYQDEMAQYNQMEQVASVQQFIPLTSNAINDSHATVATTTQTTTSIVAPTAVAIAADTANDSKAVPKTIEQDQAEIRQMLDYWYSKANEQTRAEFKQAIK</sequence>